<evidence type="ECO:0000313" key="2">
    <source>
        <dbReference type="Proteomes" id="UP001329430"/>
    </source>
</evidence>
<reference evidence="1 2" key="1">
    <citation type="journal article" date="2024" name="Insects">
        <title>An Improved Chromosome-Level Genome Assembly of the Firefly Pyrocoelia pectoralis.</title>
        <authorList>
            <person name="Fu X."/>
            <person name="Meyer-Rochow V.B."/>
            <person name="Ballantyne L."/>
            <person name="Zhu X."/>
        </authorList>
    </citation>
    <scope>NUCLEOTIDE SEQUENCE [LARGE SCALE GENOMIC DNA]</scope>
    <source>
        <tissue evidence="1">Whole body</tissue>
    </source>
</reference>
<dbReference type="PANTHER" id="PTHR11362:SF82">
    <property type="entry name" value="PHOSPHATIDYLETHANOLAMINE-BINDING PROTEIN 4"/>
    <property type="match status" value="1"/>
</dbReference>
<dbReference type="InterPro" id="IPR035810">
    <property type="entry name" value="PEBP_euk"/>
</dbReference>
<dbReference type="InterPro" id="IPR036610">
    <property type="entry name" value="PEBP-like_sf"/>
</dbReference>
<evidence type="ECO:0008006" key="3">
    <source>
        <dbReference type="Google" id="ProtNLM"/>
    </source>
</evidence>
<accession>A0AAN7VK42</accession>
<proteinExistence type="predicted"/>
<name>A0AAN7VK42_9COLE</name>
<dbReference type="EMBL" id="JAVRBK010000004">
    <property type="protein sequence ID" value="KAK5645374.1"/>
    <property type="molecule type" value="Genomic_DNA"/>
</dbReference>
<keyword evidence="2" id="KW-1185">Reference proteome</keyword>
<evidence type="ECO:0000313" key="1">
    <source>
        <dbReference type="EMBL" id="KAK5645374.1"/>
    </source>
</evidence>
<comment type="caution">
    <text evidence="1">The sequence shown here is derived from an EMBL/GenBank/DDBJ whole genome shotgun (WGS) entry which is preliminary data.</text>
</comment>
<dbReference type="Proteomes" id="UP001329430">
    <property type="component" value="Chromosome 4"/>
</dbReference>
<dbReference type="InterPro" id="IPR008914">
    <property type="entry name" value="PEBP"/>
</dbReference>
<dbReference type="CDD" id="cd00866">
    <property type="entry name" value="PEBP_euk"/>
    <property type="match status" value="1"/>
</dbReference>
<organism evidence="1 2">
    <name type="scientific">Pyrocoelia pectoralis</name>
    <dbReference type="NCBI Taxonomy" id="417401"/>
    <lineage>
        <taxon>Eukaryota</taxon>
        <taxon>Metazoa</taxon>
        <taxon>Ecdysozoa</taxon>
        <taxon>Arthropoda</taxon>
        <taxon>Hexapoda</taxon>
        <taxon>Insecta</taxon>
        <taxon>Pterygota</taxon>
        <taxon>Neoptera</taxon>
        <taxon>Endopterygota</taxon>
        <taxon>Coleoptera</taxon>
        <taxon>Polyphaga</taxon>
        <taxon>Elateriformia</taxon>
        <taxon>Elateroidea</taxon>
        <taxon>Lampyridae</taxon>
        <taxon>Lampyrinae</taxon>
        <taxon>Pyrocoelia</taxon>
    </lineage>
</organism>
<dbReference type="PANTHER" id="PTHR11362">
    <property type="entry name" value="PHOSPHATIDYLETHANOLAMINE-BINDING PROTEIN"/>
    <property type="match status" value="1"/>
</dbReference>
<protein>
    <recommendedName>
        <fullName evidence="3">Phosphatidylethanolamine-binding protein</fullName>
    </recommendedName>
</protein>
<dbReference type="SUPFAM" id="SSF49777">
    <property type="entry name" value="PEBP-like"/>
    <property type="match status" value="1"/>
</dbReference>
<sequence>MLTSEIIPDVIDRTPEIDAVVTYANDVKVNEGNELTLSQAKSAPTVQWNADPDKLYLLAMVDPDAASTSNTKSLQRQHWLVGNIPGCNIEKGDLLTEYNGPNPPQGAGFHRYVFLVYQQPEEITFTEPKLTKESRSERANFSIRKFAEKYNLGEPFAGNFFQAKKD</sequence>
<gene>
    <name evidence="1" type="ORF">RI129_006674</name>
</gene>
<dbReference type="Gene3D" id="3.90.280.10">
    <property type="entry name" value="PEBP-like"/>
    <property type="match status" value="1"/>
</dbReference>
<dbReference type="Pfam" id="PF01161">
    <property type="entry name" value="PBP"/>
    <property type="match status" value="1"/>
</dbReference>
<dbReference type="AlphaFoldDB" id="A0AAN7VK42"/>